<name>A0A401VVN0_STREY</name>
<accession>A0A401VVN0</accession>
<sequence length="269" mass="28962">MSASGRHRSSRKRFLVALLAAATLGGGTFFALDTTAGSAQAADGCAPNTSTPMGKYWLNNNAWGAGSGSGWSCTWATYQSGDTIGWGTHHDWSGAPESVKSYASSVLGWHWGWKSDATGLPVRVSAKTPVRAKWSYKVKETRPGAYNVAYDLWLHDRPDTDWQSRPKHEVMVWLSKGGAAAPLGTRQQRVKVAGAYWDLYAGRTDWNVYSFVRVGNTTTSDLDLNDFLQALVRRGAVAPTDCLSGVEAGTEAFTGKAQLDTGAYSVDVG</sequence>
<evidence type="ECO:0000313" key="4">
    <source>
        <dbReference type="EMBL" id="GCD41108.1"/>
    </source>
</evidence>
<dbReference type="InterPro" id="IPR013320">
    <property type="entry name" value="ConA-like_dom_sf"/>
</dbReference>
<keyword evidence="3" id="KW-0732">Signal</keyword>
<dbReference type="EMBL" id="BHZD01000001">
    <property type="protein sequence ID" value="GCD41108.1"/>
    <property type="molecule type" value="Genomic_DNA"/>
</dbReference>
<feature type="chain" id="PRO_5038707468" evidence="3">
    <location>
        <begin position="32"/>
        <end position="269"/>
    </location>
</feature>
<keyword evidence="2" id="KW-0326">Glycosidase</keyword>
<keyword evidence="2" id="KW-0119">Carbohydrate metabolism</keyword>
<dbReference type="Pfam" id="PF01670">
    <property type="entry name" value="Glyco_hydro_12"/>
    <property type="match status" value="1"/>
</dbReference>
<gene>
    <name evidence="4" type="ORF">GKJPGBOP_00761</name>
</gene>
<reference evidence="4 5" key="1">
    <citation type="submission" date="2018-11" db="EMBL/GenBank/DDBJ databases">
        <title>Whole genome sequence of Streptomyces paromomycinus NBRC 15454(T).</title>
        <authorList>
            <person name="Komaki H."/>
            <person name="Tamura T."/>
        </authorList>
    </citation>
    <scope>NUCLEOTIDE SEQUENCE [LARGE SCALE GENOMIC DNA]</scope>
    <source>
        <strain evidence="4 5">NBRC 15454</strain>
    </source>
</reference>
<dbReference type="AlphaFoldDB" id="A0A401VVN0"/>
<keyword evidence="2 4" id="KW-0378">Hydrolase</keyword>
<dbReference type="InterPro" id="IPR013319">
    <property type="entry name" value="GH11/12"/>
</dbReference>
<dbReference type="Proteomes" id="UP000286746">
    <property type="component" value="Unassembled WGS sequence"/>
</dbReference>
<proteinExistence type="inferred from homology"/>
<comment type="caution">
    <text evidence="4">The sequence shown here is derived from an EMBL/GenBank/DDBJ whole genome shotgun (WGS) entry which is preliminary data.</text>
</comment>
<evidence type="ECO:0000256" key="1">
    <source>
        <dbReference type="ARBA" id="ARBA00005519"/>
    </source>
</evidence>
<keyword evidence="2" id="KW-0624">Polysaccharide degradation</keyword>
<dbReference type="Gene3D" id="2.60.120.180">
    <property type="match status" value="1"/>
</dbReference>
<dbReference type="GO" id="GO:0000272">
    <property type="term" value="P:polysaccharide catabolic process"/>
    <property type="evidence" value="ECO:0007669"/>
    <property type="project" value="UniProtKB-KW"/>
</dbReference>
<feature type="signal peptide" evidence="3">
    <location>
        <begin position="1"/>
        <end position="31"/>
    </location>
</feature>
<comment type="similarity">
    <text evidence="1 2">Belongs to the glycosyl hydrolase 12 (cellulase H) family.</text>
</comment>
<dbReference type="PANTHER" id="PTHR34002">
    <property type="entry name" value="BLR1656 PROTEIN"/>
    <property type="match status" value="1"/>
</dbReference>
<organism evidence="4 5">
    <name type="scientific">Streptomyces paromomycinus</name>
    <name type="common">Streptomyces rimosus subsp. paromomycinus</name>
    <dbReference type="NCBI Taxonomy" id="92743"/>
    <lineage>
        <taxon>Bacteria</taxon>
        <taxon>Bacillati</taxon>
        <taxon>Actinomycetota</taxon>
        <taxon>Actinomycetes</taxon>
        <taxon>Kitasatosporales</taxon>
        <taxon>Streptomycetaceae</taxon>
        <taxon>Streptomyces</taxon>
    </lineage>
</organism>
<dbReference type="InterPro" id="IPR002594">
    <property type="entry name" value="GH12"/>
</dbReference>
<evidence type="ECO:0000256" key="2">
    <source>
        <dbReference type="RuleBase" id="RU361163"/>
    </source>
</evidence>
<dbReference type="PANTHER" id="PTHR34002:SF9">
    <property type="entry name" value="XYLOGLUCAN-SPECIFIC ENDO-BETA-1,4-GLUCANASE A"/>
    <property type="match status" value="1"/>
</dbReference>
<evidence type="ECO:0000313" key="5">
    <source>
        <dbReference type="Proteomes" id="UP000286746"/>
    </source>
</evidence>
<evidence type="ECO:0000256" key="3">
    <source>
        <dbReference type="SAM" id="SignalP"/>
    </source>
</evidence>
<dbReference type="GO" id="GO:0008810">
    <property type="term" value="F:cellulase activity"/>
    <property type="evidence" value="ECO:0007669"/>
    <property type="project" value="InterPro"/>
</dbReference>
<dbReference type="SUPFAM" id="SSF49899">
    <property type="entry name" value="Concanavalin A-like lectins/glucanases"/>
    <property type="match status" value="1"/>
</dbReference>
<protein>
    <submittedName>
        <fullName evidence="4">Glycosyl hydrolase family 5</fullName>
    </submittedName>
</protein>
<keyword evidence="5" id="KW-1185">Reference proteome</keyword>
<dbReference type="RefSeq" id="WP_170251543.1">
    <property type="nucleotide sequence ID" value="NZ_BHZD01000001.1"/>
</dbReference>